<dbReference type="Proteomes" id="UP000790787">
    <property type="component" value="Chromosome 19"/>
</dbReference>
<name>A0AC58TE46_TOBAC</name>
<reference evidence="2" key="2">
    <citation type="submission" date="2025-08" db="UniProtKB">
        <authorList>
            <consortium name="RefSeq"/>
        </authorList>
    </citation>
    <scope>IDENTIFICATION</scope>
    <source>
        <tissue evidence="2">Leaf</tissue>
    </source>
</reference>
<organism evidence="1 2">
    <name type="scientific">Nicotiana tabacum</name>
    <name type="common">Common tobacco</name>
    <dbReference type="NCBI Taxonomy" id="4097"/>
    <lineage>
        <taxon>Eukaryota</taxon>
        <taxon>Viridiplantae</taxon>
        <taxon>Streptophyta</taxon>
        <taxon>Embryophyta</taxon>
        <taxon>Tracheophyta</taxon>
        <taxon>Spermatophyta</taxon>
        <taxon>Magnoliopsida</taxon>
        <taxon>eudicotyledons</taxon>
        <taxon>Gunneridae</taxon>
        <taxon>Pentapetalae</taxon>
        <taxon>asterids</taxon>
        <taxon>lamiids</taxon>
        <taxon>Solanales</taxon>
        <taxon>Solanaceae</taxon>
        <taxon>Nicotianoideae</taxon>
        <taxon>Nicotianeae</taxon>
        <taxon>Nicotiana</taxon>
    </lineage>
</organism>
<evidence type="ECO:0000313" key="1">
    <source>
        <dbReference type="Proteomes" id="UP000790787"/>
    </source>
</evidence>
<proteinExistence type="predicted"/>
<evidence type="ECO:0000313" key="2">
    <source>
        <dbReference type="RefSeq" id="XP_075095502.1"/>
    </source>
</evidence>
<protein>
    <submittedName>
        <fullName evidence="2">Uncharacterized protein LOC142173753</fullName>
    </submittedName>
</protein>
<accession>A0AC58TE46</accession>
<gene>
    <name evidence="2" type="primary">LOC142173753</name>
</gene>
<sequence>MADEKIDHTHPLFLHPSNTPSSVLIPIQLTRSENYGLWHKMMRIALQAKRKLREIAMISQGADSVDSYFTRLKEMWSEYDALVPTPGCDCAKSKDYTEHLHHQRLLQFLSGLNETYEQERRQILMKTFEPTLNQAYALIIEDESQRSSPYPALGVRRDPIAMQAG</sequence>
<dbReference type="RefSeq" id="XP_075095502.1">
    <property type="nucleotide sequence ID" value="XM_075239401.1"/>
</dbReference>
<reference evidence="1" key="1">
    <citation type="journal article" date="2014" name="Nat. Commun.">
        <title>The tobacco genome sequence and its comparison with those of tomato and potato.</title>
        <authorList>
            <person name="Sierro N."/>
            <person name="Battey J.N."/>
            <person name="Ouadi S."/>
            <person name="Bakaher N."/>
            <person name="Bovet L."/>
            <person name="Willig A."/>
            <person name="Goepfert S."/>
            <person name="Peitsch M.C."/>
            <person name="Ivanov N.V."/>
        </authorList>
    </citation>
    <scope>NUCLEOTIDE SEQUENCE [LARGE SCALE GENOMIC DNA]</scope>
</reference>
<keyword evidence="1" id="KW-1185">Reference proteome</keyword>